<evidence type="ECO:0000313" key="2">
    <source>
        <dbReference type="EMBL" id="SEH02999.1"/>
    </source>
</evidence>
<proteinExistence type="predicted"/>
<evidence type="ECO:0000313" key="3">
    <source>
        <dbReference type="Proteomes" id="UP000236732"/>
    </source>
</evidence>
<organism evidence="2 3">
    <name type="scientific">Nonomuraea solani</name>
    <dbReference type="NCBI Taxonomy" id="1144553"/>
    <lineage>
        <taxon>Bacteria</taxon>
        <taxon>Bacillati</taxon>
        <taxon>Actinomycetota</taxon>
        <taxon>Actinomycetes</taxon>
        <taxon>Streptosporangiales</taxon>
        <taxon>Streptosporangiaceae</taxon>
        <taxon>Nonomuraea</taxon>
    </lineage>
</organism>
<feature type="compositionally biased region" description="Polar residues" evidence="1">
    <location>
        <begin position="80"/>
        <end position="89"/>
    </location>
</feature>
<evidence type="ECO:0000256" key="1">
    <source>
        <dbReference type="SAM" id="MobiDB-lite"/>
    </source>
</evidence>
<keyword evidence="3" id="KW-1185">Reference proteome</keyword>
<reference evidence="2 3" key="1">
    <citation type="submission" date="2016-10" db="EMBL/GenBank/DDBJ databases">
        <authorList>
            <person name="de Groot N.N."/>
        </authorList>
    </citation>
    <scope>NUCLEOTIDE SEQUENCE [LARGE SCALE GENOMIC DNA]</scope>
    <source>
        <strain evidence="2 3">CGMCC 4.7037</strain>
    </source>
</reference>
<name>A0A1H6F1D5_9ACTN</name>
<accession>A0A1H6F1D5</accession>
<dbReference type="Proteomes" id="UP000236732">
    <property type="component" value="Unassembled WGS sequence"/>
</dbReference>
<sequence length="103" mass="11139">MTLRIDRRLVEKGLAHWDAMAAGLDDAVAEAVARIERLHAATPWGDDSAGREFRRAYTEGDGPNLVIAWARAQAARMSDSGTAVRQSVDGSAEAEAASFDRRV</sequence>
<dbReference type="EMBL" id="FNVT01000032">
    <property type="protein sequence ID" value="SEH02999.1"/>
    <property type="molecule type" value="Genomic_DNA"/>
</dbReference>
<dbReference type="AlphaFoldDB" id="A0A1H6F1D5"/>
<protein>
    <recommendedName>
        <fullName evidence="4">WXG100 family type VII secretion target</fullName>
    </recommendedName>
</protein>
<gene>
    <name evidence="2" type="ORF">SAMN05444920_1328</name>
</gene>
<evidence type="ECO:0008006" key="4">
    <source>
        <dbReference type="Google" id="ProtNLM"/>
    </source>
</evidence>
<feature type="region of interest" description="Disordered" evidence="1">
    <location>
        <begin position="80"/>
        <end position="103"/>
    </location>
</feature>